<proteinExistence type="predicted"/>
<evidence type="ECO:0000313" key="3">
    <source>
        <dbReference type="Proteomes" id="UP000230564"/>
    </source>
</evidence>
<feature type="transmembrane region" description="Helical" evidence="1">
    <location>
        <begin position="144"/>
        <end position="167"/>
    </location>
</feature>
<accession>A0A2H0NDF3</accession>
<comment type="caution">
    <text evidence="2">The sequence shown here is derived from an EMBL/GenBank/DDBJ whole genome shotgun (WGS) entry which is preliminary data.</text>
</comment>
<dbReference type="EMBL" id="PCWQ01000007">
    <property type="protein sequence ID" value="PIR06933.1"/>
    <property type="molecule type" value="Genomic_DNA"/>
</dbReference>
<keyword evidence="1" id="KW-0812">Transmembrane</keyword>
<dbReference type="Proteomes" id="UP000230564">
    <property type="component" value="Unassembled WGS sequence"/>
</dbReference>
<feature type="transmembrane region" description="Helical" evidence="1">
    <location>
        <begin position="81"/>
        <end position="103"/>
    </location>
</feature>
<sequence>MSEILQAQALPSRRKLVLTLVQFTTCLGILSVAPLFHVQPVTGPIVNAVLFAAVVLLGTQTTLVMCLLPSVIALSVGLLPAVLAPMIPFIMISNVILVVTFGFLRNKNYWLSIGVASFLKFIFLFSTSSIVIKLLLKKEVASSVVAIMSWPQLATALAGGVLAFVFLKSIKKI</sequence>
<protein>
    <submittedName>
        <fullName evidence="2">Iron hydrogenase</fullName>
    </submittedName>
</protein>
<feature type="transmembrane region" description="Helical" evidence="1">
    <location>
        <begin position="109"/>
        <end position="132"/>
    </location>
</feature>
<gene>
    <name evidence="2" type="ORF">COV55_00715</name>
</gene>
<keyword evidence="1" id="KW-0472">Membrane</keyword>
<feature type="transmembrane region" description="Helical" evidence="1">
    <location>
        <begin position="48"/>
        <end position="74"/>
    </location>
</feature>
<keyword evidence="1" id="KW-1133">Transmembrane helix</keyword>
<evidence type="ECO:0000313" key="2">
    <source>
        <dbReference type="EMBL" id="PIR06933.1"/>
    </source>
</evidence>
<organism evidence="2 3">
    <name type="scientific">Candidatus Komeilibacteria bacterium CG11_big_fil_rev_8_21_14_0_20_36_20</name>
    <dbReference type="NCBI Taxonomy" id="1974477"/>
    <lineage>
        <taxon>Bacteria</taxon>
        <taxon>Candidatus Komeiliibacteriota</taxon>
    </lineage>
</organism>
<reference evidence="2 3" key="1">
    <citation type="submission" date="2017-09" db="EMBL/GenBank/DDBJ databases">
        <title>Depth-based differentiation of microbial function through sediment-hosted aquifers and enrichment of novel symbionts in the deep terrestrial subsurface.</title>
        <authorList>
            <person name="Probst A.J."/>
            <person name="Ladd B."/>
            <person name="Jarett J.K."/>
            <person name="Geller-Mcgrath D.E."/>
            <person name="Sieber C.M."/>
            <person name="Emerson J.B."/>
            <person name="Anantharaman K."/>
            <person name="Thomas B.C."/>
            <person name="Malmstrom R."/>
            <person name="Stieglmeier M."/>
            <person name="Klingl A."/>
            <person name="Woyke T."/>
            <person name="Ryan C.M."/>
            <person name="Banfield J.F."/>
        </authorList>
    </citation>
    <scope>NUCLEOTIDE SEQUENCE [LARGE SCALE GENOMIC DNA]</scope>
    <source>
        <strain evidence="2">CG11_big_fil_rev_8_21_14_0_20_36_20</strain>
    </source>
</reference>
<feature type="transmembrane region" description="Helical" evidence="1">
    <location>
        <begin position="16"/>
        <end position="36"/>
    </location>
</feature>
<name>A0A2H0NDF3_9BACT</name>
<evidence type="ECO:0000256" key="1">
    <source>
        <dbReference type="SAM" id="Phobius"/>
    </source>
</evidence>
<dbReference type="AlphaFoldDB" id="A0A2H0NDF3"/>